<evidence type="ECO:0000256" key="11">
    <source>
        <dbReference type="ARBA" id="ARBA00023315"/>
    </source>
</evidence>
<evidence type="ECO:0000259" key="15">
    <source>
        <dbReference type="Pfam" id="PF25087"/>
    </source>
</evidence>
<dbReference type="CDD" id="cd05636">
    <property type="entry name" value="LbH_G1P_TT_C_like"/>
    <property type="match status" value="1"/>
</dbReference>
<evidence type="ECO:0000256" key="2">
    <source>
        <dbReference type="ARBA" id="ARBA00005208"/>
    </source>
</evidence>
<comment type="similarity">
    <text evidence="4">In the N-terminal section; belongs to the N-acetylglucosamine-1-phosphate uridyltransferase family.</text>
</comment>
<dbReference type="InterPro" id="IPR023915">
    <property type="entry name" value="Bifunctiontional_GlmU_arc-type"/>
</dbReference>
<keyword evidence="10" id="KW-0511">Multifunctional enzyme</keyword>
<accession>A0A7H1KNZ4</accession>
<keyword evidence="11" id="KW-0012">Acyltransferase</keyword>
<dbReference type="EC" id="2.7.7.23" evidence="6"/>
<dbReference type="InterPro" id="IPR050065">
    <property type="entry name" value="GlmU-like"/>
</dbReference>
<dbReference type="InterPro" id="IPR056729">
    <property type="entry name" value="GMPPB_C"/>
</dbReference>
<dbReference type="EMBL" id="MT776528">
    <property type="protein sequence ID" value="QNT35658.1"/>
    <property type="molecule type" value="Genomic_DNA"/>
</dbReference>
<dbReference type="GO" id="GO:0019134">
    <property type="term" value="F:glucosamine-1-phosphate N-acetyltransferase activity"/>
    <property type="evidence" value="ECO:0007669"/>
    <property type="project" value="UniProtKB-EC"/>
</dbReference>
<gene>
    <name evidence="16" type="primary">glmU_1</name>
    <name evidence="16" type="ORF">GNCGGNMO_00020</name>
</gene>
<comment type="pathway">
    <text evidence="2">Nucleotide-sugar biosynthesis; UDP-N-acetyl-alpha-D-glucosamine biosynthesis; UDP-N-acetyl-alpha-D-glucosamine from N-acetyl-alpha-D-glucosamine 1-phosphate: step 1/1.</text>
</comment>
<dbReference type="NCBIfam" id="TIGR03992">
    <property type="entry name" value="Arch_glmU"/>
    <property type="match status" value="1"/>
</dbReference>
<keyword evidence="8" id="KW-0808">Transferase</keyword>
<comment type="catalytic activity">
    <reaction evidence="13">
        <text>N-acetyl-alpha-D-glucosamine 1-phosphate + UTP + H(+) = UDP-N-acetyl-alpha-D-glucosamine + diphosphate</text>
        <dbReference type="Rhea" id="RHEA:13509"/>
        <dbReference type="ChEBI" id="CHEBI:15378"/>
        <dbReference type="ChEBI" id="CHEBI:33019"/>
        <dbReference type="ChEBI" id="CHEBI:46398"/>
        <dbReference type="ChEBI" id="CHEBI:57705"/>
        <dbReference type="ChEBI" id="CHEBI:57776"/>
        <dbReference type="EC" id="2.7.7.23"/>
    </reaction>
</comment>
<dbReference type="CDD" id="cd04181">
    <property type="entry name" value="NTP_transferase"/>
    <property type="match status" value="1"/>
</dbReference>
<dbReference type="GO" id="GO:0003977">
    <property type="term" value="F:UDP-N-acetylglucosamine diphosphorylase activity"/>
    <property type="evidence" value="ECO:0007669"/>
    <property type="project" value="UniProtKB-EC"/>
</dbReference>
<evidence type="ECO:0000256" key="7">
    <source>
        <dbReference type="ARBA" id="ARBA00013414"/>
    </source>
</evidence>
<reference evidence="16" key="1">
    <citation type="submission" date="2020-07" db="EMBL/GenBank/DDBJ databases">
        <title>Unique genomic features of the anaerobic methanotrophic archaea.</title>
        <authorList>
            <person name="Chadwick G.L."/>
            <person name="Skennerton C.T."/>
            <person name="Laso-Perez R."/>
            <person name="Leu A.O."/>
            <person name="Speth D.R."/>
            <person name="Yu H."/>
            <person name="Morgan-Lang C."/>
            <person name="Hatzenpichler R."/>
            <person name="Goudeau D."/>
            <person name="Malmstrom R."/>
            <person name="Brazelton W.J."/>
            <person name="Woyke T."/>
            <person name="Hallam S.J."/>
            <person name="Tyson G.W."/>
            <person name="Wegener G."/>
            <person name="Boetius A."/>
            <person name="Orphan V."/>
        </authorList>
    </citation>
    <scope>NUCLEOTIDE SEQUENCE</scope>
</reference>
<dbReference type="GO" id="GO:0006048">
    <property type="term" value="P:UDP-N-acetylglucosamine biosynthetic process"/>
    <property type="evidence" value="ECO:0007669"/>
    <property type="project" value="UniProtKB-UniPathway"/>
</dbReference>
<proteinExistence type="inferred from homology"/>
<evidence type="ECO:0000256" key="12">
    <source>
        <dbReference type="ARBA" id="ARBA00048247"/>
    </source>
</evidence>
<dbReference type="InterPro" id="IPR011004">
    <property type="entry name" value="Trimer_LpxA-like_sf"/>
</dbReference>
<dbReference type="UniPathway" id="UPA00113">
    <property type="reaction ID" value="UER00532"/>
</dbReference>
<dbReference type="PANTHER" id="PTHR43584">
    <property type="entry name" value="NUCLEOTIDYL TRANSFERASE"/>
    <property type="match status" value="1"/>
</dbReference>
<protein>
    <recommendedName>
        <fullName evidence="7">Bifunctional protein GlmU</fullName>
        <ecNumber evidence="5">2.3.1.157</ecNumber>
        <ecNumber evidence="6">2.7.7.23</ecNumber>
    </recommendedName>
</protein>
<sequence>MKAVILAAGEGTRMRPLTASCPKVMLPVANRPILEHIIVAARDAGIDSFVCVVGYMDNVIRDYFGDGSRLGVRIDYVEQKEQLGTAHAIGMASRSVGARFLVLNGDAIVTPPDLRALIGRKEDIVLATKELDNPAGYGVVKIDGGRVARLIEKPEHAAGNLVNAGIYLFPDTIFDAIRETGESVRGEYEITDSINALASVLDIGYSMLDTWIDIGRPWNLLDANEYLLAGNDSEIAGVVEPYATLHGNIRVGKGSIIRNGSYIIGPVIIGENCDIGPNCFIRPGTAIGDNVRIGNAVEVKNSIVMDGTNIGHLSYVGDSVIGRGCNLGAGTKIANLRHDGSNIRAVVKGESVDTGRRKLGVVMGDGVHTGINTSINVGVMMAAGMSTHPGEVVMR</sequence>
<evidence type="ECO:0000256" key="10">
    <source>
        <dbReference type="ARBA" id="ARBA00023268"/>
    </source>
</evidence>
<evidence type="ECO:0000256" key="3">
    <source>
        <dbReference type="ARBA" id="ARBA00007707"/>
    </source>
</evidence>
<organism evidence="16">
    <name type="scientific">uncultured Methanosarcinales archaeon</name>
    <dbReference type="NCBI Taxonomy" id="183757"/>
    <lineage>
        <taxon>Archaea</taxon>
        <taxon>Methanobacteriati</taxon>
        <taxon>Methanobacteriota</taxon>
        <taxon>Stenosarchaea group</taxon>
        <taxon>Methanomicrobia</taxon>
        <taxon>Methanosarcinales</taxon>
        <taxon>environmental samples</taxon>
    </lineage>
</organism>
<comment type="pathway">
    <text evidence="1">Nucleotide-sugar biosynthesis; UDP-N-acetyl-alpha-D-glucosamine biosynthesis; N-acetyl-alpha-D-glucosamine 1-phosphate from alpha-D-glucosamine 6-phosphate (route II): step 2/2.</text>
</comment>
<feature type="domain" description="Mannose-1-phosphate guanyltransferase C-terminal" evidence="15">
    <location>
        <begin position="263"/>
        <end position="375"/>
    </location>
</feature>
<comment type="catalytic activity">
    <reaction evidence="12">
        <text>alpha-D-glucosamine 1-phosphate + acetyl-CoA = N-acetyl-alpha-D-glucosamine 1-phosphate + CoA + H(+)</text>
        <dbReference type="Rhea" id="RHEA:13725"/>
        <dbReference type="ChEBI" id="CHEBI:15378"/>
        <dbReference type="ChEBI" id="CHEBI:57287"/>
        <dbReference type="ChEBI" id="CHEBI:57288"/>
        <dbReference type="ChEBI" id="CHEBI:57776"/>
        <dbReference type="ChEBI" id="CHEBI:58516"/>
        <dbReference type="EC" id="2.3.1.157"/>
    </reaction>
</comment>
<evidence type="ECO:0000256" key="9">
    <source>
        <dbReference type="ARBA" id="ARBA00022695"/>
    </source>
</evidence>
<evidence type="ECO:0000256" key="1">
    <source>
        <dbReference type="ARBA" id="ARBA00005166"/>
    </source>
</evidence>
<dbReference type="SUPFAM" id="SSF53448">
    <property type="entry name" value="Nucleotide-diphospho-sugar transferases"/>
    <property type="match status" value="1"/>
</dbReference>
<keyword evidence="9" id="KW-0548">Nucleotidyltransferase</keyword>
<dbReference type="InterPro" id="IPR005835">
    <property type="entry name" value="NTP_transferase_dom"/>
</dbReference>
<dbReference type="EC" id="2.3.1.157" evidence="5"/>
<comment type="similarity">
    <text evidence="3">In the C-terminal section; belongs to the transferase hexapeptide repeat family.</text>
</comment>
<evidence type="ECO:0000313" key="16">
    <source>
        <dbReference type="EMBL" id="QNT35658.1"/>
    </source>
</evidence>
<dbReference type="SUPFAM" id="SSF51161">
    <property type="entry name" value="Trimeric LpxA-like enzymes"/>
    <property type="match status" value="1"/>
</dbReference>
<feature type="domain" description="Nucleotidyl transferase" evidence="14">
    <location>
        <begin position="2"/>
        <end position="228"/>
    </location>
</feature>
<dbReference type="PANTHER" id="PTHR43584:SF8">
    <property type="entry name" value="N-ACETYLMURAMATE ALPHA-1-PHOSPHATE URIDYLYLTRANSFERASE"/>
    <property type="match status" value="1"/>
</dbReference>
<dbReference type="Pfam" id="PF00483">
    <property type="entry name" value="NTP_transferase"/>
    <property type="match status" value="1"/>
</dbReference>
<dbReference type="Gene3D" id="3.90.550.10">
    <property type="entry name" value="Spore Coat Polysaccharide Biosynthesis Protein SpsA, Chain A"/>
    <property type="match status" value="1"/>
</dbReference>
<dbReference type="Pfam" id="PF25087">
    <property type="entry name" value="GMPPB_C"/>
    <property type="match status" value="1"/>
</dbReference>
<name>A0A7H1KNZ4_9EURY</name>
<dbReference type="AlphaFoldDB" id="A0A7H1KNZ4"/>
<evidence type="ECO:0000256" key="8">
    <source>
        <dbReference type="ARBA" id="ARBA00022679"/>
    </source>
</evidence>
<evidence type="ECO:0000256" key="5">
    <source>
        <dbReference type="ARBA" id="ARBA00012225"/>
    </source>
</evidence>
<evidence type="ECO:0000256" key="4">
    <source>
        <dbReference type="ARBA" id="ARBA00007947"/>
    </source>
</evidence>
<evidence type="ECO:0000256" key="6">
    <source>
        <dbReference type="ARBA" id="ARBA00012457"/>
    </source>
</evidence>
<dbReference type="InterPro" id="IPR029044">
    <property type="entry name" value="Nucleotide-diphossugar_trans"/>
</dbReference>
<evidence type="ECO:0000259" key="14">
    <source>
        <dbReference type="Pfam" id="PF00483"/>
    </source>
</evidence>
<evidence type="ECO:0000256" key="13">
    <source>
        <dbReference type="ARBA" id="ARBA00048493"/>
    </source>
</evidence>
<dbReference type="Gene3D" id="2.160.10.10">
    <property type="entry name" value="Hexapeptide repeat proteins"/>
    <property type="match status" value="1"/>
</dbReference>